<dbReference type="SUPFAM" id="SSF55729">
    <property type="entry name" value="Acyl-CoA N-acyltransferases (Nat)"/>
    <property type="match status" value="1"/>
</dbReference>
<sequence>MMKIYEVGDLIIIRNTKEDELDYVVEAEKKPENAQFVLQWTKEQHREALDQGDILHLIIAEKASDQPVGYIILAGITGYSRSIDFKRIVITDKGKGFGRQAVSLIKKIAFKRLNAHRLWLDVVSNNHRARNLYKSEGFTEEGLMRECILMNGGYQSMVLMSILEDEHLEA</sequence>
<reference evidence="2 3" key="1">
    <citation type="submission" date="2019-10" db="EMBL/GenBank/DDBJ databases">
        <title>Alkaliphilus serpentinus sp. nov. and Alkaliphilus pronyensis sp. nov., two novel anaerobic alkaliphilic species isolated from the serpentinized-hosted hydrothermal field of the Prony Bay (New Caledonia).</title>
        <authorList>
            <person name="Postec A."/>
        </authorList>
    </citation>
    <scope>NUCLEOTIDE SEQUENCE [LARGE SCALE GENOMIC DNA]</scope>
    <source>
        <strain evidence="2 3">LacT</strain>
    </source>
</reference>
<dbReference type="InterPro" id="IPR016181">
    <property type="entry name" value="Acyl_CoA_acyltransferase"/>
</dbReference>
<comment type="caution">
    <text evidence="2">The sequence shown here is derived from an EMBL/GenBank/DDBJ whole genome shotgun (WGS) entry which is preliminary data.</text>
</comment>
<dbReference type="PROSITE" id="PS51186">
    <property type="entry name" value="GNAT"/>
    <property type="match status" value="1"/>
</dbReference>
<name>A0A833HP95_9FIRM</name>
<dbReference type="GO" id="GO:0016747">
    <property type="term" value="F:acyltransferase activity, transferring groups other than amino-acyl groups"/>
    <property type="evidence" value="ECO:0007669"/>
    <property type="project" value="InterPro"/>
</dbReference>
<organism evidence="2 3">
    <name type="scientific">Alkaliphilus serpentinus</name>
    <dbReference type="NCBI Taxonomy" id="1482731"/>
    <lineage>
        <taxon>Bacteria</taxon>
        <taxon>Bacillati</taxon>
        <taxon>Bacillota</taxon>
        <taxon>Clostridia</taxon>
        <taxon>Peptostreptococcales</taxon>
        <taxon>Natronincolaceae</taxon>
        <taxon>Alkaliphilus</taxon>
    </lineage>
</organism>
<feature type="domain" description="N-acetyltransferase" evidence="1">
    <location>
        <begin position="11"/>
        <end position="165"/>
    </location>
</feature>
<keyword evidence="3" id="KW-1185">Reference proteome</keyword>
<evidence type="ECO:0000259" key="1">
    <source>
        <dbReference type="PROSITE" id="PS51186"/>
    </source>
</evidence>
<dbReference type="InterPro" id="IPR000182">
    <property type="entry name" value="GNAT_dom"/>
</dbReference>
<dbReference type="PANTHER" id="PTHR43415">
    <property type="entry name" value="SPERMIDINE N(1)-ACETYLTRANSFERASE"/>
    <property type="match status" value="1"/>
</dbReference>
<dbReference type="Gene3D" id="3.40.630.30">
    <property type="match status" value="1"/>
</dbReference>
<accession>A0A833HP95</accession>
<evidence type="ECO:0000313" key="2">
    <source>
        <dbReference type="EMBL" id="KAB3529422.1"/>
    </source>
</evidence>
<dbReference type="Proteomes" id="UP000465601">
    <property type="component" value="Unassembled WGS sequence"/>
</dbReference>
<proteinExistence type="predicted"/>
<protein>
    <submittedName>
        <fullName evidence="2">GNAT family N-acetyltransferase</fullName>
    </submittedName>
</protein>
<dbReference type="EMBL" id="WBZB01000032">
    <property type="protein sequence ID" value="KAB3529422.1"/>
    <property type="molecule type" value="Genomic_DNA"/>
</dbReference>
<dbReference type="OrthoDB" id="9795206at2"/>
<dbReference type="AlphaFoldDB" id="A0A833HP95"/>
<evidence type="ECO:0000313" key="3">
    <source>
        <dbReference type="Proteomes" id="UP000465601"/>
    </source>
</evidence>
<dbReference type="Pfam" id="PF13302">
    <property type="entry name" value="Acetyltransf_3"/>
    <property type="match status" value="1"/>
</dbReference>
<keyword evidence="2" id="KW-0808">Transferase</keyword>
<dbReference type="PANTHER" id="PTHR43415:SF3">
    <property type="entry name" value="GNAT-FAMILY ACETYLTRANSFERASE"/>
    <property type="match status" value="1"/>
</dbReference>
<gene>
    <name evidence="2" type="ORF">F8153_09325</name>
</gene>